<dbReference type="InterPro" id="IPR039333">
    <property type="entry name" value="PYM1"/>
</dbReference>
<evidence type="ECO:0000313" key="3">
    <source>
        <dbReference type="EMBL" id="KAG0139532.1"/>
    </source>
</evidence>
<dbReference type="GO" id="GO:0035145">
    <property type="term" value="C:exon-exon junction complex"/>
    <property type="evidence" value="ECO:0007669"/>
    <property type="project" value="TreeGrafter"/>
</dbReference>
<evidence type="ECO:0000259" key="2">
    <source>
        <dbReference type="SMART" id="SM01273"/>
    </source>
</evidence>
<feature type="compositionally biased region" description="Basic and acidic residues" evidence="1">
    <location>
        <begin position="211"/>
        <end position="220"/>
    </location>
</feature>
<dbReference type="GO" id="GO:0003723">
    <property type="term" value="F:RNA binding"/>
    <property type="evidence" value="ECO:0007669"/>
    <property type="project" value="TreeGrafter"/>
</dbReference>
<accession>A0A9P6N857</accession>
<dbReference type="InterPro" id="IPR015362">
    <property type="entry name" value="WIBG_mago-bd"/>
</dbReference>
<proteinExistence type="predicted"/>
<evidence type="ECO:0000256" key="1">
    <source>
        <dbReference type="SAM" id="MobiDB-lite"/>
    </source>
</evidence>
<organism evidence="3 4">
    <name type="scientific">Cronartium quercuum f. sp. fusiforme G11</name>
    <dbReference type="NCBI Taxonomy" id="708437"/>
    <lineage>
        <taxon>Eukaryota</taxon>
        <taxon>Fungi</taxon>
        <taxon>Dikarya</taxon>
        <taxon>Basidiomycota</taxon>
        <taxon>Pucciniomycotina</taxon>
        <taxon>Pucciniomycetes</taxon>
        <taxon>Pucciniales</taxon>
        <taxon>Coleosporiaceae</taxon>
        <taxon>Cronartium</taxon>
    </lineage>
</organism>
<dbReference type="Proteomes" id="UP000886653">
    <property type="component" value="Unassembled WGS sequence"/>
</dbReference>
<dbReference type="PANTHER" id="PTHR22959:SF0">
    <property type="entry name" value="PARTNER OF Y14 AND MAGO"/>
    <property type="match status" value="1"/>
</dbReference>
<dbReference type="InterPro" id="IPR036348">
    <property type="entry name" value="WIBG_N_sf"/>
</dbReference>
<dbReference type="EMBL" id="MU167569">
    <property type="protein sequence ID" value="KAG0139532.1"/>
    <property type="molecule type" value="Genomic_DNA"/>
</dbReference>
<feature type="compositionally biased region" description="Polar residues" evidence="1">
    <location>
        <begin position="160"/>
        <end position="192"/>
    </location>
</feature>
<evidence type="ECO:0000313" key="4">
    <source>
        <dbReference type="Proteomes" id="UP000886653"/>
    </source>
</evidence>
<reference evidence="3" key="1">
    <citation type="submission" date="2013-11" db="EMBL/GenBank/DDBJ databases">
        <title>Genome sequence of the fusiform rust pathogen reveals effectors for host alternation and coevolution with pine.</title>
        <authorList>
            <consortium name="DOE Joint Genome Institute"/>
            <person name="Smith K."/>
            <person name="Pendleton A."/>
            <person name="Kubisiak T."/>
            <person name="Anderson C."/>
            <person name="Salamov A."/>
            <person name="Aerts A."/>
            <person name="Riley R."/>
            <person name="Clum A."/>
            <person name="Lindquist E."/>
            <person name="Ence D."/>
            <person name="Campbell M."/>
            <person name="Kronenberg Z."/>
            <person name="Feau N."/>
            <person name="Dhillon B."/>
            <person name="Hamelin R."/>
            <person name="Burleigh J."/>
            <person name="Smith J."/>
            <person name="Yandell M."/>
            <person name="Nelson C."/>
            <person name="Grigoriev I."/>
            <person name="Davis J."/>
        </authorList>
    </citation>
    <scope>NUCLEOTIDE SEQUENCE</scope>
    <source>
        <strain evidence="3">G11</strain>
    </source>
</reference>
<protein>
    <recommendedName>
        <fullName evidence="2">WIBG Mago-binding domain-containing protein</fullName>
    </recommendedName>
</protein>
<dbReference type="AlphaFoldDB" id="A0A9P6N857"/>
<dbReference type="SUPFAM" id="SSF101931">
    <property type="entry name" value="Pym (Within the bgcn gene intron protein, WIBG), N-terminal domain"/>
    <property type="match status" value="1"/>
</dbReference>
<feature type="region of interest" description="Disordered" evidence="1">
    <location>
        <begin position="1"/>
        <end position="220"/>
    </location>
</feature>
<keyword evidence="4" id="KW-1185">Reference proteome</keyword>
<feature type="domain" description="WIBG Mago-binding" evidence="2">
    <location>
        <begin position="27"/>
        <end position="53"/>
    </location>
</feature>
<dbReference type="GO" id="GO:0005737">
    <property type="term" value="C:cytoplasm"/>
    <property type="evidence" value="ECO:0007669"/>
    <property type="project" value="TreeGrafter"/>
</dbReference>
<gene>
    <name evidence="3" type="ORF">CROQUDRAFT_666365</name>
</gene>
<dbReference type="Pfam" id="PF09282">
    <property type="entry name" value="Mago-bind"/>
    <property type="match status" value="1"/>
</dbReference>
<dbReference type="SMART" id="SM01273">
    <property type="entry name" value="Mago-bind"/>
    <property type="match status" value="1"/>
</dbReference>
<dbReference type="OrthoDB" id="21625at2759"/>
<name>A0A9P6N857_9BASI</name>
<dbReference type="PANTHER" id="PTHR22959">
    <property type="entry name" value="PYM PROTEIN"/>
    <property type="match status" value="1"/>
</dbReference>
<dbReference type="GO" id="GO:1903259">
    <property type="term" value="P:exon-exon junction complex disassembly"/>
    <property type="evidence" value="ECO:0007669"/>
    <property type="project" value="InterPro"/>
</dbReference>
<sequence length="299" mass="32811">MSVNSRPPLHCELKPTTSGIIEDPNTGKRLVAASKRPDGTLRKEIRIRPGYTPQEDVSKFRSARQQQYHATDRPKGSVIGLTRPTSNAAQAALKGMSDAQKKNAKRKQKRNTTTNQSGVTDETPEDWDRASVENNVPEESAVSPDDHSSSEQVKPINKSPAPTSSEAPNLNISNPGSTLFKTALKSSSSNPQVPLVQQFVPTKAPSVPQSDKPRTPKIGAEDRGAKLFGTALQNLDRGSLSPDADTETLEKKTRATRKKLIQAEQLRTRLSEGDELLPEQLEKISKIDELKYQLENMSI</sequence>
<feature type="compositionally biased region" description="Basic and acidic residues" evidence="1">
    <location>
        <begin position="35"/>
        <end position="47"/>
    </location>
</feature>
<comment type="caution">
    <text evidence="3">The sequence shown here is derived from an EMBL/GenBank/DDBJ whole genome shotgun (WGS) entry which is preliminary data.</text>
</comment>